<dbReference type="RefSeq" id="WP_284099180.1">
    <property type="nucleotide sequence ID" value="NZ_JARRAF010000002.1"/>
</dbReference>
<dbReference type="Pfam" id="PF00733">
    <property type="entry name" value="Asn_synthase"/>
    <property type="match status" value="1"/>
</dbReference>
<name>A0ABT7DS49_9NEIS</name>
<dbReference type="EC" id="6.3.5.4" evidence="3"/>
<sequence length="660" mass="73842">MCGITGLFEFGSSHPVALAQAVRRMRDAMPHRGPDDSGEWLDPDCGLAFGQRRLAVVDLSPQGHQPMQSADGRWVLTYNGEIYNHRELRQELTAAGLAPAWRGHSDTEVMLAAIAAWGIEATLKKLTGMFAIALWDRQQQALTLARDRLGEKPLYYGWQGGKLLFGSELKALRAHPDWQGLIDREALCQYLRFAYVPAPRSIYQNIRKLPAGCWLTFSLTSPRPAWPTPQPYWSLADVIQQGRRQPFTGDDHSAITRLEGLLSHAIGRQMEADVPLGAFLSGGVDSSTVVALMQAQARQPVRTFTIGFDAAGFNEAEHAAAVAQHLGTAHTALYVTDRDALDVIPQLPFLYDEPFADASQIPTHLVAKLARQHVTVSLSGDGGDELFGGYNRYLLLEKIWNTSRRLPSPVRQGLAWGLGRLSPASWDRLLQNRHLPRRLRLPQASDKLAKLAGSLKADNPMAIYLGLLSQWQNPSSVVVHSNEPANPYLQQPEWLAALDITDQMMALDTLGYMADDILVKVDRAAMGVSLETRVPMLDHSVVEFAWTLPRNLRIRDGMGKWILRQVLYRHVPRELIERPKAGFAVPLAQWLRGTLREWAEDLLNPATLAAQGYFNPAPILSCWQQHLSGRANWQYPLWGILMFQQWLQQQTDVQRTSDNP</sequence>
<evidence type="ECO:0000256" key="5">
    <source>
        <dbReference type="ARBA" id="ARBA00022840"/>
    </source>
</evidence>
<proteinExistence type="inferred from homology"/>
<dbReference type="PANTHER" id="PTHR43284:SF1">
    <property type="entry name" value="ASPARAGINE SYNTHETASE"/>
    <property type="match status" value="1"/>
</dbReference>
<dbReference type="InterPro" id="IPR014729">
    <property type="entry name" value="Rossmann-like_a/b/a_fold"/>
</dbReference>
<comment type="pathway">
    <text evidence="1">Amino-acid biosynthesis; L-asparagine biosynthesis; L-asparagine from L-aspartate (L-Gln route): step 1/1.</text>
</comment>
<dbReference type="SUPFAM" id="SSF56235">
    <property type="entry name" value="N-terminal nucleophile aminohydrolases (Ntn hydrolases)"/>
    <property type="match status" value="1"/>
</dbReference>
<gene>
    <name evidence="9" type="primary">asnB</name>
    <name evidence="9" type="ORF">PZA18_02380</name>
</gene>
<evidence type="ECO:0000313" key="9">
    <source>
        <dbReference type="EMBL" id="MDK2122893.1"/>
    </source>
</evidence>
<evidence type="ECO:0000256" key="1">
    <source>
        <dbReference type="ARBA" id="ARBA00005187"/>
    </source>
</evidence>
<evidence type="ECO:0000259" key="8">
    <source>
        <dbReference type="PROSITE" id="PS51278"/>
    </source>
</evidence>
<dbReference type="InterPro" id="IPR001962">
    <property type="entry name" value="Asn_synthase"/>
</dbReference>
<dbReference type="PIRSF" id="PIRSF001589">
    <property type="entry name" value="Asn_synthetase_glu-h"/>
    <property type="match status" value="1"/>
</dbReference>
<protein>
    <recommendedName>
        <fullName evidence="3">asparagine synthase (glutamine-hydrolyzing)</fullName>
        <ecNumber evidence="3">6.3.5.4</ecNumber>
    </recommendedName>
</protein>
<organism evidence="9 10">
    <name type="scientific">Parachitinimonas caeni</name>
    <dbReference type="NCBI Taxonomy" id="3031301"/>
    <lineage>
        <taxon>Bacteria</taxon>
        <taxon>Pseudomonadati</taxon>
        <taxon>Pseudomonadota</taxon>
        <taxon>Betaproteobacteria</taxon>
        <taxon>Neisseriales</taxon>
        <taxon>Chitinibacteraceae</taxon>
        <taxon>Parachitinimonas</taxon>
    </lineage>
</organism>
<evidence type="ECO:0000313" key="10">
    <source>
        <dbReference type="Proteomes" id="UP001172778"/>
    </source>
</evidence>
<dbReference type="InterPro" id="IPR029055">
    <property type="entry name" value="Ntn_hydrolases_N"/>
</dbReference>
<dbReference type="CDD" id="cd01991">
    <property type="entry name" value="Asn_synthase_B_C"/>
    <property type="match status" value="1"/>
</dbReference>
<dbReference type="Gene3D" id="3.40.50.620">
    <property type="entry name" value="HUPs"/>
    <property type="match status" value="1"/>
</dbReference>
<evidence type="ECO:0000256" key="2">
    <source>
        <dbReference type="ARBA" id="ARBA00005752"/>
    </source>
</evidence>
<evidence type="ECO:0000256" key="6">
    <source>
        <dbReference type="ARBA" id="ARBA00022962"/>
    </source>
</evidence>
<dbReference type="InterPro" id="IPR051786">
    <property type="entry name" value="ASN_synthetase/amidase"/>
</dbReference>
<dbReference type="InterPro" id="IPR017932">
    <property type="entry name" value="GATase_2_dom"/>
</dbReference>
<dbReference type="InterPro" id="IPR006426">
    <property type="entry name" value="Asn_synth_AEB"/>
</dbReference>
<keyword evidence="9" id="KW-0436">Ligase</keyword>
<reference evidence="9" key="1">
    <citation type="submission" date="2023-03" db="EMBL/GenBank/DDBJ databases">
        <title>Chitinimonas shenzhenensis gen. nov., sp. nov., a novel member of family Burkholderiaceae isolated from activated sludge collected in Shen Zhen, China.</title>
        <authorList>
            <person name="Wang X."/>
        </authorList>
    </citation>
    <scope>NUCLEOTIDE SEQUENCE</scope>
    <source>
        <strain evidence="9">DQS-5</strain>
    </source>
</reference>
<comment type="similarity">
    <text evidence="2">Belongs to the asparagine synthetase family.</text>
</comment>
<dbReference type="SUPFAM" id="SSF52402">
    <property type="entry name" value="Adenine nucleotide alpha hydrolases-like"/>
    <property type="match status" value="1"/>
</dbReference>
<evidence type="ECO:0000256" key="4">
    <source>
        <dbReference type="ARBA" id="ARBA00022741"/>
    </source>
</evidence>
<dbReference type="GO" id="GO:0004066">
    <property type="term" value="F:asparagine synthase (glutamine-hydrolyzing) activity"/>
    <property type="evidence" value="ECO:0007669"/>
    <property type="project" value="UniProtKB-EC"/>
</dbReference>
<accession>A0ABT7DS49</accession>
<comment type="catalytic activity">
    <reaction evidence="7">
        <text>L-aspartate + L-glutamine + ATP + H2O = L-asparagine + L-glutamate + AMP + diphosphate + H(+)</text>
        <dbReference type="Rhea" id="RHEA:12228"/>
        <dbReference type="ChEBI" id="CHEBI:15377"/>
        <dbReference type="ChEBI" id="CHEBI:15378"/>
        <dbReference type="ChEBI" id="CHEBI:29985"/>
        <dbReference type="ChEBI" id="CHEBI:29991"/>
        <dbReference type="ChEBI" id="CHEBI:30616"/>
        <dbReference type="ChEBI" id="CHEBI:33019"/>
        <dbReference type="ChEBI" id="CHEBI:58048"/>
        <dbReference type="ChEBI" id="CHEBI:58359"/>
        <dbReference type="ChEBI" id="CHEBI:456215"/>
        <dbReference type="EC" id="6.3.5.4"/>
    </reaction>
</comment>
<dbReference type="InterPro" id="IPR033738">
    <property type="entry name" value="AsnB_N"/>
</dbReference>
<dbReference type="Gene3D" id="3.60.20.10">
    <property type="entry name" value="Glutamine Phosphoribosylpyrophosphate, subunit 1, domain 1"/>
    <property type="match status" value="1"/>
</dbReference>
<dbReference type="CDD" id="cd00712">
    <property type="entry name" value="AsnB"/>
    <property type="match status" value="1"/>
</dbReference>
<dbReference type="EMBL" id="JARRAF010000002">
    <property type="protein sequence ID" value="MDK2122893.1"/>
    <property type="molecule type" value="Genomic_DNA"/>
</dbReference>
<dbReference type="PANTHER" id="PTHR43284">
    <property type="entry name" value="ASPARAGINE SYNTHETASE (GLUTAMINE-HYDROLYZING)"/>
    <property type="match status" value="1"/>
</dbReference>
<keyword evidence="4" id="KW-0547">Nucleotide-binding</keyword>
<dbReference type="Proteomes" id="UP001172778">
    <property type="component" value="Unassembled WGS sequence"/>
</dbReference>
<keyword evidence="10" id="KW-1185">Reference proteome</keyword>
<dbReference type="NCBIfam" id="TIGR01536">
    <property type="entry name" value="asn_synth_AEB"/>
    <property type="match status" value="1"/>
</dbReference>
<dbReference type="PROSITE" id="PS51278">
    <property type="entry name" value="GATASE_TYPE_2"/>
    <property type="match status" value="1"/>
</dbReference>
<keyword evidence="6" id="KW-0315">Glutamine amidotransferase</keyword>
<evidence type="ECO:0000256" key="3">
    <source>
        <dbReference type="ARBA" id="ARBA00012737"/>
    </source>
</evidence>
<keyword evidence="5" id="KW-0067">ATP-binding</keyword>
<comment type="caution">
    <text evidence="9">The sequence shown here is derived from an EMBL/GenBank/DDBJ whole genome shotgun (WGS) entry which is preliminary data.</text>
</comment>
<dbReference type="Pfam" id="PF13537">
    <property type="entry name" value="GATase_7"/>
    <property type="match status" value="1"/>
</dbReference>
<feature type="domain" description="Glutamine amidotransferase type-2" evidence="8">
    <location>
        <begin position="2"/>
        <end position="220"/>
    </location>
</feature>
<evidence type="ECO:0000256" key="7">
    <source>
        <dbReference type="ARBA" id="ARBA00048741"/>
    </source>
</evidence>